<dbReference type="Proteomes" id="UP000824633">
    <property type="component" value="Chromosome"/>
</dbReference>
<name>A0ABM7SZ58_9CLOT</name>
<gene>
    <name evidence="1" type="ORF">psyc5s11_09610</name>
</gene>
<dbReference type="EMBL" id="AP024849">
    <property type="protein sequence ID" value="BCZ44894.1"/>
    <property type="molecule type" value="Genomic_DNA"/>
</dbReference>
<evidence type="ECO:0000313" key="2">
    <source>
        <dbReference type="Proteomes" id="UP000824633"/>
    </source>
</evidence>
<evidence type="ECO:0000313" key="1">
    <source>
        <dbReference type="EMBL" id="BCZ44894.1"/>
    </source>
</evidence>
<keyword evidence="2" id="KW-1185">Reference proteome</keyword>
<organism evidence="1 2">
    <name type="scientific">Clostridium gelidum</name>
    <dbReference type="NCBI Taxonomy" id="704125"/>
    <lineage>
        <taxon>Bacteria</taxon>
        <taxon>Bacillati</taxon>
        <taxon>Bacillota</taxon>
        <taxon>Clostridia</taxon>
        <taxon>Eubacteriales</taxon>
        <taxon>Clostridiaceae</taxon>
        <taxon>Clostridium</taxon>
    </lineage>
</organism>
<sequence>MYKGVAFNDINIKAIGVTNLINISLTGGYLSAPIEKAIEAPNVQNIELFKLTKDEFTNIMQQIEKNKSALAGTSNAQSQKY</sequence>
<protein>
    <submittedName>
        <fullName evidence="1">Uncharacterized protein</fullName>
    </submittedName>
</protein>
<dbReference type="RefSeq" id="WP_224036543.1">
    <property type="nucleotide sequence ID" value="NZ_AP024849.1"/>
</dbReference>
<reference evidence="2" key="1">
    <citation type="submission" date="2021-07" db="EMBL/GenBank/DDBJ databases">
        <title>Complete genome sequencing of a Clostridium isolate.</title>
        <authorList>
            <person name="Ueki A."/>
            <person name="Tonouchi A."/>
        </authorList>
    </citation>
    <scope>NUCLEOTIDE SEQUENCE [LARGE SCALE GENOMIC DNA]</scope>
    <source>
        <strain evidence="2">C5S11</strain>
    </source>
</reference>
<accession>A0ABM7SZ58</accession>
<proteinExistence type="predicted"/>